<name>A0A4R5PLZ0_9HYPH</name>
<evidence type="ECO:0000313" key="2">
    <source>
        <dbReference type="Proteomes" id="UP000295131"/>
    </source>
</evidence>
<dbReference type="AlphaFoldDB" id="A0A4R5PLZ0"/>
<dbReference type="InterPro" id="IPR014988">
    <property type="entry name" value="Uncharacterised_YqcI/YcgG"/>
</dbReference>
<dbReference type="Proteomes" id="UP000295131">
    <property type="component" value="Unassembled WGS sequence"/>
</dbReference>
<sequence length="241" mass="27067">MTSLGRGDIFTNEEVESRFAKDTWQRKVFSELDSALRSDVRPFPCVYGVAGHKAGQIRYGFAETLTAEAIAAALDAYLPHSRDFGANTSLALFEAPSDISNMKDYFERFWSLLKGVAEIDKAPWPSAIPEATDAPMWEFCYGGEPIFVVCTTPAHVLRQSRRSSTFMLTFQPRWVFDRILGTEKAASKSFSAVRTRLADYDFVTPSPVLGKYGDDGIREAEQYFLDDTNTPLTCPFHKLKD</sequence>
<proteinExistence type="predicted"/>
<comment type="caution">
    <text evidence="1">The sequence shown here is derived from an EMBL/GenBank/DDBJ whole genome shotgun (WGS) entry which is preliminary data.</text>
</comment>
<accession>A0A4R5PLZ0</accession>
<protein>
    <submittedName>
        <fullName evidence="1">YqcI/YcgG family protein</fullName>
    </submittedName>
</protein>
<organism evidence="1 2">
    <name type="scientific">Pseudohoeflea suaedae</name>
    <dbReference type="NCBI Taxonomy" id="877384"/>
    <lineage>
        <taxon>Bacteria</taxon>
        <taxon>Pseudomonadati</taxon>
        <taxon>Pseudomonadota</taxon>
        <taxon>Alphaproteobacteria</taxon>
        <taxon>Hyphomicrobiales</taxon>
        <taxon>Rhizobiaceae</taxon>
        <taxon>Pseudohoeflea</taxon>
    </lineage>
</organism>
<dbReference type="PANTHER" id="PTHR40045">
    <property type="entry name" value="YCGG FAMILY PROTEIN"/>
    <property type="match status" value="1"/>
</dbReference>
<keyword evidence="2" id="KW-1185">Reference proteome</keyword>
<reference evidence="1 2" key="1">
    <citation type="journal article" date="2013" name="Int. J. Syst. Evol. Microbiol.">
        <title>Hoeflea suaedae sp. nov., an endophytic bacterium isolated from the root of the halophyte Suaeda maritima.</title>
        <authorList>
            <person name="Chung E.J."/>
            <person name="Park J.A."/>
            <person name="Pramanik P."/>
            <person name="Bibi F."/>
            <person name="Jeon C.O."/>
            <person name="Chung Y.R."/>
        </authorList>
    </citation>
    <scope>NUCLEOTIDE SEQUENCE [LARGE SCALE GENOMIC DNA]</scope>
    <source>
        <strain evidence="1 2">YC6898</strain>
    </source>
</reference>
<dbReference type="OrthoDB" id="112290at2"/>
<evidence type="ECO:0000313" key="1">
    <source>
        <dbReference type="EMBL" id="TDH36324.1"/>
    </source>
</evidence>
<dbReference type="EMBL" id="SMSI01000002">
    <property type="protein sequence ID" value="TDH36324.1"/>
    <property type="molecule type" value="Genomic_DNA"/>
</dbReference>
<dbReference type="PANTHER" id="PTHR40045:SF1">
    <property type="entry name" value="YQCI_YCGG FAMILY PROTEIN"/>
    <property type="match status" value="1"/>
</dbReference>
<gene>
    <name evidence="1" type="ORF">E2A64_10495</name>
</gene>
<dbReference type="Pfam" id="PF08892">
    <property type="entry name" value="YqcI_YcgG"/>
    <property type="match status" value="1"/>
</dbReference>